<accession>A0AAD4LZE2</accession>
<dbReference type="EMBL" id="WTXG01000083">
    <property type="protein sequence ID" value="KAI0294020.1"/>
    <property type="molecule type" value="Genomic_DNA"/>
</dbReference>
<organism evidence="6 7">
    <name type="scientific">Multifurca ochricompacta</name>
    <dbReference type="NCBI Taxonomy" id="376703"/>
    <lineage>
        <taxon>Eukaryota</taxon>
        <taxon>Fungi</taxon>
        <taxon>Dikarya</taxon>
        <taxon>Basidiomycota</taxon>
        <taxon>Agaricomycotina</taxon>
        <taxon>Agaricomycetes</taxon>
        <taxon>Russulales</taxon>
        <taxon>Russulaceae</taxon>
        <taxon>Multifurca</taxon>
    </lineage>
</organism>
<keyword evidence="7" id="KW-1185">Reference proteome</keyword>
<dbReference type="PANTHER" id="PTHR11709">
    <property type="entry name" value="MULTI-COPPER OXIDASE"/>
    <property type="match status" value="1"/>
</dbReference>
<comment type="similarity">
    <text evidence="1">Belongs to the multicopper oxidase family.</text>
</comment>
<comment type="caution">
    <text evidence="6">The sequence shown here is derived from an EMBL/GenBank/DDBJ whole genome shotgun (WGS) entry which is preliminary data.</text>
</comment>
<dbReference type="InterPro" id="IPR045087">
    <property type="entry name" value="Cu-oxidase_fam"/>
</dbReference>
<sequence>MTYLYHDTSQVLLAEYLSPFGIAGDQGNEPVPDGGYTVEHNQIYRLRLVNSGSFASIRFSIDNHPLTLIEADGTLLTPRQVAGVNIAVAQRYSPEWNFWIRATLQSNMFRYDQPGQNLDIRGVLRYSDGAKTGIPGDTTSTDPGPGVSGVGDVVGTTALTPLIPSPGPNATRAVSVSFSFQSTADGQFLGFMNGTSWSPLSGTSTLLALHKDPTGYAPNGVSIGAVDQLLVTEDSIQVIDVRVDNLDDGEHPFHLHGHRPWIMGVGAGRYIGQTLNATSPLRRDTIVIPAYSWVVLRFVTDNPGVWAFHCHIAWHMAAGLLMQFSSQPSVLAKLDVPQDIVSQCSGR</sequence>
<evidence type="ECO:0000256" key="2">
    <source>
        <dbReference type="ARBA" id="ARBA00022723"/>
    </source>
</evidence>
<evidence type="ECO:0000313" key="6">
    <source>
        <dbReference type="EMBL" id="KAI0294020.1"/>
    </source>
</evidence>
<dbReference type="PROSITE" id="PS00079">
    <property type="entry name" value="MULTICOPPER_OXIDASE1"/>
    <property type="match status" value="1"/>
</dbReference>
<dbReference type="InterPro" id="IPR033138">
    <property type="entry name" value="Cu_oxidase_CS"/>
</dbReference>
<proteinExistence type="inferred from homology"/>
<dbReference type="InterPro" id="IPR011706">
    <property type="entry name" value="Cu-oxidase_C"/>
</dbReference>
<dbReference type="AlphaFoldDB" id="A0AAD4LZE2"/>
<dbReference type="InterPro" id="IPR001117">
    <property type="entry name" value="Cu-oxidase_2nd"/>
</dbReference>
<dbReference type="Pfam" id="PF00394">
    <property type="entry name" value="Cu-oxidase"/>
    <property type="match status" value="1"/>
</dbReference>
<dbReference type="CDD" id="cd13910">
    <property type="entry name" value="CuRO_3_MCO_like_4"/>
    <property type="match status" value="1"/>
</dbReference>
<feature type="domain" description="Plastocyanin-like" evidence="4">
    <location>
        <begin position="30"/>
        <end position="127"/>
    </location>
</feature>
<protein>
    <submittedName>
        <fullName evidence="6">Cupredoxin</fullName>
    </submittedName>
</protein>
<dbReference type="GO" id="GO:0005507">
    <property type="term" value="F:copper ion binding"/>
    <property type="evidence" value="ECO:0007669"/>
    <property type="project" value="InterPro"/>
</dbReference>
<keyword evidence="3" id="KW-0560">Oxidoreductase</keyword>
<dbReference type="Pfam" id="PF07731">
    <property type="entry name" value="Cu-oxidase_2"/>
    <property type="match status" value="1"/>
</dbReference>
<evidence type="ECO:0000259" key="5">
    <source>
        <dbReference type="Pfam" id="PF07731"/>
    </source>
</evidence>
<evidence type="ECO:0000256" key="1">
    <source>
        <dbReference type="ARBA" id="ARBA00010609"/>
    </source>
</evidence>
<dbReference type="Proteomes" id="UP001203297">
    <property type="component" value="Unassembled WGS sequence"/>
</dbReference>
<reference evidence="6" key="1">
    <citation type="journal article" date="2022" name="New Phytol.">
        <title>Evolutionary transition to the ectomycorrhizal habit in the genomes of a hyperdiverse lineage of mushroom-forming fungi.</title>
        <authorList>
            <person name="Looney B."/>
            <person name="Miyauchi S."/>
            <person name="Morin E."/>
            <person name="Drula E."/>
            <person name="Courty P.E."/>
            <person name="Kohler A."/>
            <person name="Kuo A."/>
            <person name="LaButti K."/>
            <person name="Pangilinan J."/>
            <person name="Lipzen A."/>
            <person name="Riley R."/>
            <person name="Andreopoulos W."/>
            <person name="He G."/>
            <person name="Johnson J."/>
            <person name="Nolan M."/>
            <person name="Tritt A."/>
            <person name="Barry K.W."/>
            <person name="Grigoriev I.V."/>
            <person name="Nagy L.G."/>
            <person name="Hibbett D."/>
            <person name="Henrissat B."/>
            <person name="Matheny P.B."/>
            <person name="Labbe J."/>
            <person name="Martin F.M."/>
        </authorList>
    </citation>
    <scope>NUCLEOTIDE SEQUENCE</scope>
    <source>
        <strain evidence="6">BPL690</strain>
    </source>
</reference>
<dbReference type="GO" id="GO:0016491">
    <property type="term" value="F:oxidoreductase activity"/>
    <property type="evidence" value="ECO:0007669"/>
    <property type="project" value="UniProtKB-KW"/>
</dbReference>
<evidence type="ECO:0000256" key="3">
    <source>
        <dbReference type="ARBA" id="ARBA00023002"/>
    </source>
</evidence>
<dbReference type="InterPro" id="IPR002355">
    <property type="entry name" value="Cu_oxidase_Cu_BS"/>
</dbReference>
<evidence type="ECO:0000259" key="4">
    <source>
        <dbReference type="Pfam" id="PF00394"/>
    </source>
</evidence>
<name>A0AAD4LZE2_9AGAM</name>
<dbReference type="PANTHER" id="PTHR11709:SF414">
    <property type="entry name" value="ADR239WP"/>
    <property type="match status" value="1"/>
</dbReference>
<keyword evidence="2" id="KW-0479">Metal-binding</keyword>
<dbReference type="PROSITE" id="PS00080">
    <property type="entry name" value="MULTICOPPER_OXIDASE2"/>
    <property type="match status" value="1"/>
</dbReference>
<evidence type="ECO:0000313" key="7">
    <source>
        <dbReference type="Proteomes" id="UP001203297"/>
    </source>
</evidence>
<gene>
    <name evidence="6" type="ORF">B0F90DRAFT_1759305</name>
</gene>
<feature type="domain" description="Plastocyanin-like" evidence="5">
    <location>
        <begin position="219"/>
        <end position="328"/>
    </location>
</feature>
<dbReference type="InterPro" id="IPR008972">
    <property type="entry name" value="Cupredoxin"/>
</dbReference>
<dbReference type="SUPFAM" id="SSF49503">
    <property type="entry name" value="Cupredoxins"/>
    <property type="match status" value="2"/>
</dbReference>
<dbReference type="Gene3D" id="2.60.40.420">
    <property type="entry name" value="Cupredoxins - blue copper proteins"/>
    <property type="match status" value="2"/>
</dbReference>